<dbReference type="HOGENOM" id="CLU_054974_1_0_10"/>
<gene>
    <name evidence="2" type="primary">pdxT</name>
    <name evidence="2" type="ORF">HMPREF0766_13551</name>
</gene>
<dbReference type="EMBL" id="ACHA02000012">
    <property type="protein sequence ID" value="EFK56348.1"/>
    <property type="molecule type" value="Genomic_DNA"/>
</dbReference>
<dbReference type="AlphaFoldDB" id="D7VRE7"/>
<dbReference type="GO" id="GO:0005829">
    <property type="term" value="C:cytosol"/>
    <property type="evidence" value="ECO:0007669"/>
    <property type="project" value="TreeGrafter"/>
</dbReference>
<dbReference type="PANTHER" id="PTHR42695:SF5">
    <property type="entry name" value="GLUTAMINE AMIDOTRANSFERASE YLR126C-RELATED"/>
    <property type="match status" value="1"/>
</dbReference>
<dbReference type="InterPro" id="IPR044992">
    <property type="entry name" value="ChyE-like"/>
</dbReference>
<reference evidence="2" key="1">
    <citation type="submission" date="2010-07" db="EMBL/GenBank/DDBJ databases">
        <authorList>
            <person name="Muzny D."/>
            <person name="Qin X."/>
            <person name="Buhay C."/>
            <person name="Dugan-Rocha S."/>
            <person name="Ding Y."/>
            <person name="Chen G."/>
            <person name="Hawes A."/>
            <person name="Holder M."/>
            <person name="Jhangiani S."/>
            <person name="Johnson A."/>
            <person name="Khan Z."/>
            <person name="Li Z."/>
            <person name="Liu W."/>
            <person name="Liu X."/>
            <person name="Perez L."/>
            <person name="Shen H."/>
            <person name="Wang Q."/>
            <person name="Watt J."/>
            <person name="Xi L."/>
            <person name="Xin Y."/>
            <person name="Zhou J."/>
            <person name="Deng J."/>
            <person name="Jiang H."/>
            <person name="Liu Y."/>
            <person name="Qu J."/>
            <person name="Song X.-Z."/>
            <person name="Zhang L."/>
            <person name="Villasana D."/>
            <person name="Johnson A."/>
            <person name="Liu J."/>
            <person name="Liyanage D."/>
            <person name="Lorensuhewa L."/>
            <person name="Robinson T."/>
            <person name="Song A."/>
            <person name="Song B.-B."/>
            <person name="Dinh H."/>
            <person name="Thornton R."/>
            <person name="Coyle M."/>
            <person name="Francisco L."/>
            <person name="Jackson L."/>
            <person name="Javaid M."/>
            <person name="Korchina V."/>
            <person name="Kovar C."/>
            <person name="Mata R."/>
            <person name="Mathew T."/>
            <person name="Ngo R."/>
            <person name="Nguyen L."/>
            <person name="Nguyen N."/>
            <person name="Okwuonu G."/>
            <person name="Ongeri F."/>
            <person name="Pham C."/>
            <person name="Simmons D."/>
            <person name="Wilczek-Boney K."/>
            <person name="Hale W."/>
            <person name="Jakkamsetti A."/>
            <person name="Pham P."/>
            <person name="Ruth R."/>
            <person name="San Lucas F."/>
            <person name="Warren J."/>
            <person name="Zhang J."/>
            <person name="Zhao Z."/>
            <person name="Zhou C."/>
            <person name="Zhu D."/>
            <person name="Lee S."/>
            <person name="Bess C."/>
            <person name="Blankenburg K."/>
            <person name="Forbes L."/>
            <person name="Fu Q."/>
            <person name="Gubbala S."/>
            <person name="Hirani K."/>
            <person name="Jayaseelan J.C."/>
            <person name="Lara F."/>
            <person name="Munidasa M."/>
            <person name="Palculict T."/>
            <person name="Patil S."/>
            <person name="Pu L.-L."/>
            <person name="Saada N."/>
            <person name="Tang L."/>
            <person name="Weissenberger G."/>
            <person name="Zhu Y."/>
            <person name="Hemphill L."/>
            <person name="Shang Y."/>
            <person name="Youmans B."/>
            <person name="Ayvaz T."/>
            <person name="Ross M."/>
            <person name="Santibanez J."/>
            <person name="Aqrawi P."/>
            <person name="Gross S."/>
            <person name="Joshi V."/>
            <person name="Fowler G."/>
            <person name="Nazareth L."/>
            <person name="Reid J."/>
            <person name="Worley K."/>
            <person name="Petrosino J."/>
            <person name="Highlander S."/>
            <person name="Gibbs R."/>
        </authorList>
    </citation>
    <scope>NUCLEOTIDE SEQUENCE [LARGE SCALE GENOMIC DNA]</scope>
    <source>
        <strain evidence="2">ATCC 33861</strain>
    </source>
</reference>
<dbReference type="CDD" id="cd01741">
    <property type="entry name" value="GATase1_1"/>
    <property type="match status" value="1"/>
</dbReference>
<protein>
    <submittedName>
        <fullName evidence="2">Class I glutamine amidotransferase</fullName>
        <ecNumber evidence="2">2.6.-.-</ecNumber>
    </submittedName>
</protein>
<evidence type="ECO:0000259" key="1">
    <source>
        <dbReference type="Pfam" id="PF00117"/>
    </source>
</evidence>
<feature type="domain" description="Glutamine amidotransferase" evidence="1">
    <location>
        <begin position="42"/>
        <end position="185"/>
    </location>
</feature>
<dbReference type="FunFam" id="3.40.50.880:FF:000033">
    <property type="entry name" value="Glutamine amidotransferase class-I"/>
    <property type="match status" value="1"/>
</dbReference>
<dbReference type="SUPFAM" id="SSF52317">
    <property type="entry name" value="Class I glutamine amidotransferase-like"/>
    <property type="match status" value="1"/>
</dbReference>
<dbReference type="eggNOG" id="COG0518">
    <property type="taxonomic scope" value="Bacteria"/>
</dbReference>
<dbReference type="PANTHER" id="PTHR42695">
    <property type="entry name" value="GLUTAMINE AMIDOTRANSFERASE YLR126C-RELATED"/>
    <property type="match status" value="1"/>
</dbReference>
<organism evidence="2 3">
    <name type="scientific">Sphingobacterium spiritivorum ATCC 33861</name>
    <dbReference type="NCBI Taxonomy" id="525373"/>
    <lineage>
        <taxon>Bacteria</taxon>
        <taxon>Pseudomonadati</taxon>
        <taxon>Bacteroidota</taxon>
        <taxon>Sphingobacteriia</taxon>
        <taxon>Sphingobacteriales</taxon>
        <taxon>Sphingobacteriaceae</taxon>
        <taxon>Sphingobacterium</taxon>
    </lineage>
</organism>
<dbReference type="PROSITE" id="PS51273">
    <property type="entry name" value="GATASE_TYPE_1"/>
    <property type="match status" value="1"/>
</dbReference>
<dbReference type="NCBIfam" id="NF006098">
    <property type="entry name" value="PRK08250.1"/>
    <property type="match status" value="1"/>
</dbReference>
<comment type="caution">
    <text evidence="2">The sequence shown here is derived from an EMBL/GenBank/DDBJ whole genome shotgun (WGS) entry which is preliminary data.</text>
</comment>
<name>D7VRE7_SPHSI</name>
<dbReference type="GO" id="GO:0016740">
    <property type="term" value="F:transferase activity"/>
    <property type="evidence" value="ECO:0007669"/>
    <property type="project" value="UniProtKB-KW"/>
</dbReference>
<dbReference type="EC" id="2.6.-.-" evidence="2"/>
<dbReference type="OrthoDB" id="9807137at2"/>
<keyword evidence="3" id="KW-1185">Reference proteome</keyword>
<evidence type="ECO:0000313" key="3">
    <source>
        <dbReference type="Proteomes" id="UP000006258"/>
    </source>
</evidence>
<dbReference type="STRING" id="525373.HMPREF0766_13551"/>
<keyword evidence="2" id="KW-0808">Transferase</keyword>
<keyword evidence="2" id="KW-0315">Glutamine amidotransferase</keyword>
<sequence>MHIHFVQHEHFEAPGAYLLWAMERQYTVSFSKLYDGDLLPDKVDDIDLLIVMGGPQSPNTTIRECPHFDAEAEIFLIQQCAAHGKAVVGVCLGAQLIGEAMGGKYAHSPEKEIGVFPMMLTPEGLQDEKIAHFGTVVTVGHWHNDMPGLTTESKRLASSEGCPRQIVAYGNLLYGFQCHMELTPEVVELLIAADEELLNCNHTHRFIQKPEDIRSYDFTEMNSKLYGFLDKLMMEYAQKVSYTD</sequence>
<dbReference type="Proteomes" id="UP000006258">
    <property type="component" value="Unassembled WGS sequence"/>
</dbReference>
<dbReference type="InterPro" id="IPR017926">
    <property type="entry name" value="GATASE"/>
</dbReference>
<dbReference type="RefSeq" id="WP_002994738.1">
    <property type="nucleotide sequence ID" value="NZ_GL379770.1"/>
</dbReference>
<dbReference type="InterPro" id="IPR029062">
    <property type="entry name" value="Class_I_gatase-like"/>
</dbReference>
<dbReference type="Pfam" id="PF00117">
    <property type="entry name" value="GATase"/>
    <property type="match status" value="1"/>
</dbReference>
<proteinExistence type="predicted"/>
<evidence type="ECO:0000313" key="2">
    <source>
        <dbReference type="EMBL" id="EFK56348.1"/>
    </source>
</evidence>
<dbReference type="Gene3D" id="3.40.50.880">
    <property type="match status" value="1"/>
</dbReference>
<dbReference type="GeneID" id="95431233"/>
<accession>D7VRE7</accession>